<dbReference type="Gene3D" id="1.10.260.40">
    <property type="entry name" value="lambda repressor-like DNA-binding domains"/>
    <property type="match status" value="1"/>
</dbReference>
<dbReference type="InterPro" id="IPR010982">
    <property type="entry name" value="Lambda_DNA-bd_dom_sf"/>
</dbReference>
<dbReference type="PATRIC" id="fig|1231190.3.peg.908"/>
<accession>K2PA20</accession>
<name>K2PA20_9HYPH</name>
<dbReference type="InterPro" id="IPR059216">
    <property type="entry name" value="LeuA_carph_isopro_dom"/>
</dbReference>
<sequence>MLVNKLGGLTKAARTLGVSNPSVVANWRSRGRIPPDKVLEVERLSGISRHELRPDIFGPSVSDAEAAE</sequence>
<organism evidence="1 2">
    <name type="scientific">Nitratireductor indicus C115</name>
    <dbReference type="NCBI Taxonomy" id="1231190"/>
    <lineage>
        <taxon>Bacteria</taxon>
        <taxon>Pseudomonadati</taxon>
        <taxon>Pseudomonadota</taxon>
        <taxon>Alphaproteobacteria</taxon>
        <taxon>Hyphomicrobiales</taxon>
        <taxon>Phyllobacteriaceae</taxon>
        <taxon>Nitratireductor</taxon>
    </lineage>
</organism>
<dbReference type="Proteomes" id="UP000007374">
    <property type="component" value="Unassembled WGS sequence"/>
</dbReference>
<dbReference type="SUPFAM" id="SSF47413">
    <property type="entry name" value="lambda repressor-like DNA-binding domains"/>
    <property type="match status" value="1"/>
</dbReference>
<dbReference type="AlphaFoldDB" id="K2PA20"/>
<proteinExistence type="predicted"/>
<dbReference type="InterPro" id="IPR031856">
    <property type="entry name" value="YdaS_toxin-like"/>
</dbReference>
<evidence type="ECO:0000313" key="1">
    <source>
        <dbReference type="EMBL" id="EKF44011.1"/>
    </source>
</evidence>
<keyword evidence="2" id="KW-1185">Reference proteome</keyword>
<dbReference type="NCBIfam" id="NF046037">
    <property type="entry name" value="carphisopro"/>
    <property type="match status" value="1"/>
</dbReference>
<evidence type="ECO:0000313" key="2">
    <source>
        <dbReference type="Proteomes" id="UP000007374"/>
    </source>
</evidence>
<protein>
    <submittedName>
        <fullName evidence="1">CI repressor</fullName>
    </submittedName>
</protein>
<dbReference type="EMBL" id="AMSI01000002">
    <property type="protein sequence ID" value="EKF44011.1"/>
    <property type="molecule type" value="Genomic_DNA"/>
</dbReference>
<comment type="caution">
    <text evidence="1">The sequence shown here is derived from an EMBL/GenBank/DDBJ whole genome shotgun (WGS) entry which is preliminary data.</text>
</comment>
<reference evidence="1 2" key="1">
    <citation type="journal article" date="2012" name="J. Bacteriol.">
        <title>Genome Sequence of Nitratireductor indicus Type Strain C115.</title>
        <authorList>
            <person name="Lai Q."/>
            <person name="Li G."/>
            <person name="Yu Z."/>
            <person name="Shao Z."/>
        </authorList>
    </citation>
    <scope>NUCLEOTIDE SEQUENCE [LARGE SCALE GENOMIC DNA]</scope>
    <source>
        <strain evidence="1 2">C115</strain>
    </source>
</reference>
<dbReference type="GO" id="GO:0003677">
    <property type="term" value="F:DNA binding"/>
    <property type="evidence" value="ECO:0007669"/>
    <property type="project" value="InterPro"/>
</dbReference>
<gene>
    <name evidence="1" type="ORF">NA8A_04345</name>
</gene>
<dbReference type="Pfam" id="PF15943">
    <property type="entry name" value="YdaS_toxin"/>
    <property type="match status" value="1"/>
</dbReference>
<dbReference type="eggNOG" id="COG4197">
    <property type="taxonomic scope" value="Bacteria"/>
</dbReference>